<evidence type="ECO:0000313" key="9">
    <source>
        <dbReference type="EMBL" id="PXV95865.1"/>
    </source>
</evidence>
<feature type="transmembrane region" description="Helical" evidence="7">
    <location>
        <begin position="80"/>
        <end position="100"/>
    </location>
</feature>
<dbReference type="Pfam" id="PF00528">
    <property type="entry name" value="BPD_transp_1"/>
    <property type="match status" value="1"/>
</dbReference>
<dbReference type="PROSITE" id="PS50928">
    <property type="entry name" value="ABC_TM1"/>
    <property type="match status" value="1"/>
</dbReference>
<dbReference type="PANTHER" id="PTHR43227:SF11">
    <property type="entry name" value="BLL4140 PROTEIN"/>
    <property type="match status" value="1"/>
</dbReference>
<evidence type="ECO:0000256" key="3">
    <source>
        <dbReference type="ARBA" id="ARBA00022475"/>
    </source>
</evidence>
<dbReference type="GO" id="GO:0005886">
    <property type="term" value="C:plasma membrane"/>
    <property type="evidence" value="ECO:0007669"/>
    <property type="project" value="UniProtKB-SubCell"/>
</dbReference>
<keyword evidence="3" id="KW-1003">Cell membrane</keyword>
<gene>
    <name evidence="9" type="ORF">C8E03_101496</name>
</gene>
<accession>A0A318ESF3</accession>
<feature type="transmembrane region" description="Helical" evidence="7">
    <location>
        <begin position="218"/>
        <end position="236"/>
    </location>
</feature>
<dbReference type="Gene3D" id="1.10.3720.10">
    <property type="entry name" value="MetI-like"/>
    <property type="match status" value="1"/>
</dbReference>
<proteinExistence type="inferred from homology"/>
<dbReference type="CDD" id="cd06261">
    <property type="entry name" value="TM_PBP2"/>
    <property type="match status" value="1"/>
</dbReference>
<evidence type="ECO:0000256" key="2">
    <source>
        <dbReference type="ARBA" id="ARBA00022448"/>
    </source>
</evidence>
<dbReference type="Proteomes" id="UP000247523">
    <property type="component" value="Unassembled WGS sequence"/>
</dbReference>
<feature type="transmembrane region" description="Helical" evidence="7">
    <location>
        <begin position="112"/>
        <end position="136"/>
    </location>
</feature>
<protein>
    <submittedName>
        <fullName evidence="9">Carbohydrate ABC transporter membrane protein 1 (CUT1 family)</fullName>
    </submittedName>
</protein>
<reference evidence="9 10" key="1">
    <citation type="submission" date="2018-05" db="EMBL/GenBank/DDBJ databases">
        <title>Genomic Encyclopedia of Type Strains, Phase IV (KMG-IV): sequencing the most valuable type-strain genomes for metagenomic binning, comparative biology and taxonomic classification.</title>
        <authorList>
            <person name="Goeker M."/>
        </authorList>
    </citation>
    <scope>NUCLEOTIDE SEQUENCE [LARGE SCALE GENOMIC DNA]</scope>
    <source>
        <strain evidence="9 10">DSM 28816</strain>
    </source>
</reference>
<name>A0A318ESF3_9FIRM</name>
<dbReference type="InterPro" id="IPR000515">
    <property type="entry name" value="MetI-like"/>
</dbReference>
<dbReference type="AlphaFoldDB" id="A0A318ESF3"/>
<dbReference type="InterPro" id="IPR050809">
    <property type="entry name" value="UgpAE/MalFG_permease"/>
</dbReference>
<dbReference type="EMBL" id="QICS01000001">
    <property type="protein sequence ID" value="PXV95865.1"/>
    <property type="molecule type" value="Genomic_DNA"/>
</dbReference>
<comment type="similarity">
    <text evidence="7">Belongs to the binding-protein-dependent transport system permease family.</text>
</comment>
<organism evidence="9 10">
    <name type="scientific">Lachnotalea glycerini</name>
    <dbReference type="NCBI Taxonomy" id="1763509"/>
    <lineage>
        <taxon>Bacteria</taxon>
        <taxon>Bacillati</taxon>
        <taxon>Bacillota</taxon>
        <taxon>Clostridia</taxon>
        <taxon>Lachnospirales</taxon>
        <taxon>Lachnospiraceae</taxon>
        <taxon>Lachnotalea</taxon>
    </lineage>
</organism>
<evidence type="ECO:0000256" key="1">
    <source>
        <dbReference type="ARBA" id="ARBA00004651"/>
    </source>
</evidence>
<comment type="subcellular location">
    <subcellularLocation>
        <location evidence="1 7">Cell membrane</location>
        <topology evidence="1 7">Multi-pass membrane protein</topology>
    </subcellularLocation>
</comment>
<keyword evidence="2 7" id="KW-0813">Transport</keyword>
<dbReference type="RefSeq" id="WP_110290394.1">
    <property type="nucleotide sequence ID" value="NZ_QICS01000001.1"/>
</dbReference>
<dbReference type="GO" id="GO:0055085">
    <property type="term" value="P:transmembrane transport"/>
    <property type="evidence" value="ECO:0007669"/>
    <property type="project" value="InterPro"/>
</dbReference>
<feature type="domain" description="ABC transmembrane type-1" evidence="8">
    <location>
        <begin position="76"/>
        <end position="294"/>
    </location>
</feature>
<keyword evidence="4 7" id="KW-0812">Transmembrane</keyword>
<keyword evidence="6 7" id="KW-0472">Membrane</keyword>
<dbReference type="SUPFAM" id="SSF161098">
    <property type="entry name" value="MetI-like"/>
    <property type="match status" value="1"/>
</dbReference>
<dbReference type="PANTHER" id="PTHR43227">
    <property type="entry name" value="BLL4140 PROTEIN"/>
    <property type="match status" value="1"/>
</dbReference>
<evidence type="ECO:0000256" key="6">
    <source>
        <dbReference type="ARBA" id="ARBA00023136"/>
    </source>
</evidence>
<feature type="transmembrane region" description="Helical" evidence="7">
    <location>
        <begin position="277"/>
        <end position="298"/>
    </location>
</feature>
<feature type="transmembrane region" description="Helical" evidence="7">
    <location>
        <begin position="12"/>
        <end position="31"/>
    </location>
</feature>
<dbReference type="InterPro" id="IPR035906">
    <property type="entry name" value="MetI-like_sf"/>
</dbReference>
<evidence type="ECO:0000313" key="10">
    <source>
        <dbReference type="Proteomes" id="UP000247523"/>
    </source>
</evidence>
<comment type="caution">
    <text evidence="9">The sequence shown here is derived from an EMBL/GenBank/DDBJ whole genome shotgun (WGS) entry which is preliminary data.</text>
</comment>
<evidence type="ECO:0000256" key="5">
    <source>
        <dbReference type="ARBA" id="ARBA00022989"/>
    </source>
</evidence>
<evidence type="ECO:0000256" key="4">
    <source>
        <dbReference type="ARBA" id="ARBA00022692"/>
    </source>
</evidence>
<keyword evidence="5 7" id="KW-1133">Transmembrane helix</keyword>
<sequence>MKSTTKRKNKGLVKNGPLLLIALPGITYLIINNYIPMFGVFLAFKDYNYVKGIFGSDWCGFKNFEYLFSQDAFTIARNTILYNLAFIILGTIAAIFVAILMSELGTKFRVKFFQSSLLLPNILSWVVIGFVGFAFLNSDTGFINNTVIELFGGKDVAWYTTPKYWPIILTIVFMWKNVGYSSIIYMASIAGIDKSIFEAAKIDGATKLEQIKHITIPMLRPTVTILTLMAIGRIFYSDFGLFYQVPMNSGALYDVTQTIDTYVYHGLMELNNVGMSAAAGLYQSVIGFVLVISANAVVRKVDNDNALF</sequence>
<evidence type="ECO:0000256" key="7">
    <source>
        <dbReference type="RuleBase" id="RU363032"/>
    </source>
</evidence>
<evidence type="ECO:0000259" key="8">
    <source>
        <dbReference type="PROSITE" id="PS50928"/>
    </source>
</evidence>